<proteinExistence type="predicted"/>
<keyword evidence="2" id="KW-1185">Reference proteome</keyword>
<dbReference type="EMBL" id="CAMKVN010001442">
    <property type="protein sequence ID" value="CAI2176013.1"/>
    <property type="molecule type" value="Genomic_DNA"/>
</dbReference>
<reference evidence="1" key="1">
    <citation type="submission" date="2022-08" db="EMBL/GenBank/DDBJ databases">
        <authorList>
            <person name="Kallberg Y."/>
            <person name="Tangrot J."/>
            <person name="Rosling A."/>
        </authorList>
    </citation>
    <scope>NUCLEOTIDE SEQUENCE</scope>
    <source>
        <strain evidence="1">Wild A</strain>
    </source>
</reference>
<accession>A0A9W4SNN2</accession>
<gene>
    <name evidence="1" type="ORF">FWILDA_LOCUS7379</name>
</gene>
<dbReference type="Proteomes" id="UP001153678">
    <property type="component" value="Unassembled WGS sequence"/>
</dbReference>
<evidence type="ECO:0000313" key="2">
    <source>
        <dbReference type="Proteomes" id="UP001153678"/>
    </source>
</evidence>
<dbReference type="AlphaFoldDB" id="A0A9W4SNN2"/>
<feature type="non-terminal residue" evidence="1">
    <location>
        <position position="121"/>
    </location>
</feature>
<organism evidence="1 2">
    <name type="scientific">Funneliformis geosporum</name>
    <dbReference type="NCBI Taxonomy" id="1117311"/>
    <lineage>
        <taxon>Eukaryota</taxon>
        <taxon>Fungi</taxon>
        <taxon>Fungi incertae sedis</taxon>
        <taxon>Mucoromycota</taxon>
        <taxon>Glomeromycotina</taxon>
        <taxon>Glomeromycetes</taxon>
        <taxon>Glomerales</taxon>
        <taxon>Glomeraceae</taxon>
        <taxon>Funneliformis</taxon>
    </lineage>
</organism>
<comment type="caution">
    <text evidence="1">The sequence shown here is derived from an EMBL/GenBank/DDBJ whole genome shotgun (WGS) entry which is preliminary data.</text>
</comment>
<protein>
    <submittedName>
        <fullName evidence="1">18029_t:CDS:1</fullName>
    </submittedName>
</protein>
<sequence length="121" mass="14300">LGYEVLIMLHLADDSLECVIWMEDDHRNFITFIPPHVDPPINWYGFNCHGNGQKNRIATLNTLDNSTTYWVHAGLNDWKYTERIRGGYNENKCFDLHGVTSFKWYFEENDYNYCKSVRDGN</sequence>
<name>A0A9W4SNN2_9GLOM</name>
<evidence type="ECO:0000313" key="1">
    <source>
        <dbReference type="EMBL" id="CAI2176013.1"/>
    </source>
</evidence>